<dbReference type="AlphaFoldDB" id="K1U4P7"/>
<feature type="non-terminal residue" evidence="1">
    <location>
        <position position="1"/>
    </location>
</feature>
<accession>K1U4P7</accession>
<sequence>LVQDKDVMKNIYQTDKNQDGFARYLSKYGGSPAYTNTGVQYYSIGERMFEDMKKELLKAEKFIFLEFFIINHTSRMWNEILEILKEKS</sequence>
<dbReference type="SUPFAM" id="SSF56024">
    <property type="entry name" value="Phospholipase D/nuclease"/>
    <property type="match status" value="1"/>
</dbReference>
<comment type="caution">
    <text evidence="1">The sequence shown here is derived from an EMBL/GenBank/DDBJ whole genome shotgun (WGS) entry which is preliminary data.</text>
</comment>
<evidence type="ECO:0000313" key="1">
    <source>
        <dbReference type="EMBL" id="EKC73310.1"/>
    </source>
</evidence>
<protein>
    <submittedName>
        <fullName evidence="1">Cardiolipin synthetase</fullName>
    </submittedName>
</protein>
<proteinExistence type="predicted"/>
<name>K1U4P7_9ZZZZ</name>
<dbReference type="EMBL" id="AJWY01004114">
    <property type="protein sequence ID" value="EKC73310.1"/>
    <property type="molecule type" value="Genomic_DNA"/>
</dbReference>
<organism evidence="1">
    <name type="scientific">human gut metagenome</name>
    <dbReference type="NCBI Taxonomy" id="408170"/>
    <lineage>
        <taxon>unclassified sequences</taxon>
        <taxon>metagenomes</taxon>
        <taxon>organismal metagenomes</taxon>
    </lineage>
</organism>
<gene>
    <name evidence="1" type="ORF">LEA_06292</name>
</gene>
<reference evidence="1" key="1">
    <citation type="journal article" date="2013" name="Environ. Microbiol.">
        <title>Microbiota from the distal guts of lean and obese adolescents exhibit partial functional redundancy besides clear differences in community structure.</title>
        <authorList>
            <person name="Ferrer M."/>
            <person name="Ruiz A."/>
            <person name="Lanza F."/>
            <person name="Haange S.B."/>
            <person name="Oberbach A."/>
            <person name="Till H."/>
            <person name="Bargiela R."/>
            <person name="Campoy C."/>
            <person name="Segura M.T."/>
            <person name="Richter M."/>
            <person name="von Bergen M."/>
            <person name="Seifert J."/>
            <person name="Suarez A."/>
        </authorList>
    </citation>
    <scope>NUCLEOTIDE SEQUENCE</scope>
</reference>